<evidence type="ECO:0000313" key="6">
    <source>
        <dbReference type="EMBL" id="KAF2190051.1"/>
    </source>
</evidence>
<feature type="transmembrane region" description="Helical" evidence="5">
    <location>
        <begin position="167"/>
        <end position="188"/>
    </location>
</feature>
<comment type="subcellular location">
    <subcellularLocation>
        <location evidence="1">Membrane</location>
        <topology evidence="1">Multi-pass membrane protein</topology>
    </subcellularLocation>
</comment>
<keyword evidence="2 5" id="KW-0812">Transmembrane</keyword>
<feature type="transmembrane region" description="Helical" evidence="5">
    <location>
        <begin position="130"/>
        <end position="147"/>
    </location>
</feature>
<evidence type="ECO:0000256" key="2">
    <source>
        <dbReference type="ARBA" id="ARBA00022692"/>
    </source>
</evidence>
<feature type="transmembrane region" description="Helical" evidence="5">
    <location>
        <begin position="73"/>
        <end position="96"/>
    </location>
</feature>
<sequence length="426" mass="47211">MSSVVPIPRNGPHWYCWKTGSRAGTSSHLQRTHPPFFSNILFQNLVVGICAICAPGIWSAMNGLGVGGSQCRDLVNAANAILYGFMTIACFAGPWLANLIGFRYTLAVGSLGYPIYAAGLCVNNRFGETWFVYVGAVACGISARFFWSVEGAVATGYLEQHKRGRYIAAWFTFRNFGDILGGAVSLGIKPHNINQRSKVGYQTYPGFIAIQCLGFFLGLLLSNPERVVCGDGTKIQAPRGIKWRTEGREMLRLVRSKSILLLAPLIWDVGWIQVYPGTALGVFMSAVVGTFVTWLGGSLADVPWAKSRQTRGIDTYNEYRHTRSVLDWGNQRTFGRRFGVYMFERIRLAMVANYMYWCIGGLSDSRGSQILYSSLLTGIETAGVAVTSINCGLWFFALPLSNYATLRLVRKFNKLDKEREEALERA</sequence>
<feature type="transmembrane region" description="Helical" evidence="5">
    <location>
        <begin position="383"/>
        <end position="404"/>
    </location>
</feature>
<dbReference type="SUPFAM" id="SSF103473">
    <property type="entry name" value="MFS general substrate transporter"/>
    <property type="match status" value="1"/>
</dbReference>
<organism evidence="6 7">
    <name type="scientific">Zopfia rhizophila CBS 207.26</name>
    <dbReference type="NCBI Taxonomy" id="1314779"/>
    <lineage>
        <taxon>Eukaryota</taxon>
        <taxon>Fungi</taxon>
        <taxon>Dikarya</taxon>
        <taxon>Ascomycota</taxon>
        <taxon>Pezizomycotina</taxon>
        <taxon>Dothideomycetes</taxon>
        <taxon>Dothideomycetes incertae sedis</taxon>
        <taxon>Zopfiaceae</taxon>
        <taxon>Zopfia</taxon>
    </lineage>
</organism>
<dbReference type="InterPro" id="IPR010291">
    <property type="entry name" value="Ion_channel_UNC-93"/>
</dbReference>
<keyword evidence="3 5" id="KW-1133">Transmembrane helix</keyword>
<evidence type="ECO:0000256" key="4">
    <source>
        <dbReference type="ARBA" id="ARBA00023136"/>
    </source>
</evidence>
<dbReference type="GO" id="GO:0016020">
    <property type="term" value="C:membrane"/>
    <property type="evidence" value="ECO:0007669"/>
    <property type="project" value="UniProtKB-SubCell"/>
</dbReference>
<dbReference type="InterPro" id="IPR051617">
    <property type="entry name" value="UNC-93-like_regulator"/>
</dbReference>
<name>A0A6A6EEV1_9PEZI</name>
<keyword evidence="4 5" id="KW-0472">Membrane</keyword>
<dbReference type="Gene3D" id="1.20.1250.20">
    <property type="entry name" value="MFS general substrate transporter like domains"/>
    <property type="match status" value="1"/>
</dbReference>
<accession>A0A6A6EEV1</accession>
<dbReference type="AlphaFoldDB" id="A0A6A6EEV1"/>
<evidence type="ECO:0000256" key="5">
    <source>
        <dbReference type="SAM" id="Phobius"/>
    </source>
</evidence>
<feature type="transmembrane region" description="Helical" evidence="5">
    <location>
        <begin position="40"/>
        <end position="61"/>
    </location>
</feature>
<dbReference type="InterPro" id="IPR036259">
    <property type="entry name" value="MFS_trans_sf"/>
</dbReference>
<evidence type="ECO:0000313" key="7">
    <source>
        <dbReference type="Proteomes" id="UP000800200"/>
    </source>
</evidence>
<protein>
    <recommendedName>
        <fullName evidence="8">MFS general substrate transporter</fullName>
    </recommendedName>
</protein>
<evidence type="ECO:0000256" key="3">
    <source>
        <dbReference type="ARBA" id="ARBA00022989"/>
    </source>
</evidence>
<dbReference type="Pfam" id="PF05978">
    <property type="entry name" value="UNC-93"/>
    <property type="match status" value="1"/>
</dbReference>
<feature type="transmembrane region" description="Helical" evidence="5">
    <location>
        <begin position="346"/>
        <end position="363"/>
    </location>
</feature>
<reference evidence="6" key="1">
    <citation type="journal article" date="2020" name="Stud. Mycol.">
        <title>101 Dothideomycetes genomes: a test case for predicting lifestyles and emergence of pathogens.</title>
        <authorList>
            <person name="Haridas S."/>
            <person name="Albert R."/>
            <person name="Binder M."/>
            <person name="Bloem J."/>
            <person name="Labutti K."/>
            <person name="Salamov A."/>
            <person name="Andreopoulos B."/>
            <person name="Baker S."/>
            <person name="Barry K."/>
            <person name="Bills G."/>
            <person name="Bluhm B."/>
            <person name="Cannon C."/>
            <person name="Castanera R."/>
            <person name="Culley D."/>
            <person name="Daum C."/>
            <person name="Ezra D."/>
            <person name="Gonzalez J."/>
            <person name="Henrissat B."/>
            <person name="Kuo A."/>
            <person name="Liang C."/>
            <person name="Lipzen A."/>
            <person name="Lutzoni F."/>
            <person name="Magnuson J."/>
            <person name="Mondo S."/>
            <person name="Nolan M."/>
            <person name="Ohm R."/>
            <person name="Pangilinan J."/>
            <person name="Park H.-J."/>
            <person name="Ramirez L."/>
            <person name="Alfaro M."/>
            <person name="Sun H."/>
            <person name="Tritt A."/>
            <person name="Yoshinaga Y."/>
            <person name="Zwiers L.-H."/>
            <person name="Turgeon B."/>
            <person name="Goodwin S."/>
            <person name="Spatafora J."/>
            <person name="Crous P."/>
            <person name="Grigoriev I."/>
        </authorList>
    </citation>
    <scope>NUCLEOTIDE SEQUENCE</scope>
    <source>
        <strain evidence="6">CBS 207.26</strain>
    </source>
</reference>
<gene>
    <name evidence="6" type="ORF">K469DRAFT_722971</name>
</gene>
<proteinExistence type="predicted"/>
<dbReference type="Proteomes" id="UP000800200">
    <property type="component" value="Unassembled WGS sequence"/>
</dbReference>
<keyword evidence="7" id="KW-1185">Reference proteome</keyword>
<dbReference type="PANTHER" id="PTHR23294:SF19">
    <property type="entry name" value="DUF895 DOMAIN MEMBRANE PROTEIN-RELATED"/>
    <property type="match status" value="1"/>
</dbReference>
<feature type="transmembrane region" description="Helical" evidence="5">
    <location>
        <begin position="102"/>
        <end position="123"/>
    </location>
</feature>
<dbReference type="PANTHER" id="PTHR23294">
    <property type="entry name" value="ET TRANSLATION PRODUCT-RELATED"/>
    <property type="match status" value="1"/>
</dbReference>
<dbReference type="OrthoDB" id="196103at2759"/>
<evidence type="ECO:0000256" key="1">
    <source>
        <dbReference type="ARBA" id="ARBA00004141"/>
    </source>
</evidence>
<dbReference type="EMBL" id="ML994619">
    <property type="protein sequence ID" value="KAF2190051.1"/>
    <property type="molecule type" value="Genomic_DNA"/>
</dbReference>
<evidence type="ECO:0008006" key="8">
    <source>
        <dbReference type="Google" id="ProtNLM"/>
    </source>
</evidence>
<feature type="transmembrane region" description="Helical" evidence="5">
    <location>
        <begin position="282"/>
        <end position="302"/>
    </location>
</feature>